<evidence type="ECO:0000256" key="1">
    <source>
        <dbReference type="ARBA" id="ARBA00004123"/>
    </source>
</evidence>
<dbReference type="CDD" id="cd20404">
    <property type="entry name" value="Tudor_Agenet_AtEML-like"/>
    <property type="match status" value="1"/>
</dbReference>
<dbReference type="PANTHER" id="PTHR14898">
    <property type="entry name" value="ENHANCER OF POLYCOMB"/>
    <property type="match status" value="1"/>
</dbReference>
<feature type="compositionally biased region" description="Basic and acidic residues" evidence="7">
    <location>
        <begin position="335"/>
        <end position="350"/>
    </location>
</feature>
<feature type="compositionally biased region" description="Low complexity" evidence="7">
    <location>
        <begin position="369"/>
        <end position="378"/>
    </location>
</feature>
<feature type="compositionally biased region" description="Polar residues" evidence="7">
    <location>
        <begin position="307"/>
        <end position="316"/>
    </location>
</feature>
<feature type="region of interest" description="Disordered" evidence="7">
    <location>
        <begin position="212"/>
        <end position="250"/>
    </location>
</feature>
<feature type="compositionally biased region" description="Basic residues" evidence="7">
    <location>
        <begin position="484"/>
        <end position="498"/>
    </location>
</feature>
<evidence type="ECO:0000256" key="5">
    <source>
        <dbReference type="ARBA" id="ARBA00023242"/>
    </source>
</evidence>
<evidence type="ECO:0000256" key="4">
    <source>
        <dbReference type="ARBA" id="ARBA00023163"/>
    </source>
</evidence>
<evidence type="ECO:0000256" key="2">
    <source>
        <dbReference type="ARBA" id="ARBA00008035"/>
    </source>
</evidence>
<dbReference type="InterPro" id="IPR002999">
    <property type="entry name" value="Tudor"/>
</dbReference>
<dbReference type="GO" id="GO:0006357">
    <property type="term" value="P:regulation of transcription by RNA polymerase II"/>
    <property type="evidence" value="ECO:0007669"/>
    <property type="project" value="InterPro"/>
</dbReference>
<dbReference type="InterPro" id="IPR019542">
    <property type="entry name" value="Enhancer_polycomb-like_N"/>
</dbReference>
<keyword evidence="5 6" id="KW-0539">Nucleus</keyword>
<comment type="subcellular location">
    <subcellularLocation>
        <location evidence="1 6">Nucleus</location>
    </subcellularLocation>
</comment>
<feature type="region of interest" description="Disordered" evidence="7">
    <location>
        <begin position="300"/>
        <end position="401"/>
    </location>
</feature>
<evidence type="ECO:0000256" key="3">
    <source>
        <dbReference type="ARBA" id="ARBA00023015"/>
    </source>
</evidence>
<feature type="region of interest" description="Disordered" evidence="7">
    <location>
        <begin position="465"/>
        <end position="498"/>
    </location>
</feature>
<feature type="domain" description="Tudor" evidence="8">
    <location>
        <begin position="511"/>
        <end position="569"/>
    </location>
</feature>
<dbReference type="OMA" id="DSFNGRH"/>
<evidence type="ECO:0000313" key="10">
    <source>
        <dbReference type="Proteomes" id="UP000243975"/>
    </source>
</evidence>
<evidence type="ECO:0000259" key="8">
    <source>
        <dbReference type="SMART" id="SM00333"/>
    </source>
</evidence>
<keyword evidence="3 6" id="KW-0805">Transcription regulation</keyword>
<name>A0A103XC52_CYNCS</name>
<evidence type="ECO:0000313" key="9">
    <source>
        <dbReference type="EMBL" id="KVH87991.1"/>
    </source>
</evidence>
<dbReference type="GO" id="GO:0005634">
    <property type="term" value="C:nucleus"/>
    <property type="evidence" value="ECO:0007669"/>
    <property type="project" value="UniProtKB-SubCell"/>
</dbReference>
<gene>
    <name evidence="9" type="ORF">Ccrd_024627</name>
</gene>
<dbReference type="Gramene" id="KVH87991">
    <property type="protein sequence ID" value="KVH87991"/>
    <property type="gene ID" value="Ccrd_024627"/>
</dbReference>
<accession>A0A103XC52</accession>
<keyword evidence="4 6" id="KW-0804">Transcription</keyword>
<dbReference type="STRING" id="59895.A0A103XC52"/>
<comment type="caution">
    <text evidence="9">The sequence shown here is derived from an EMBL/GenBank/DDBJ whole genome shotgun (WGS) entry which is preliminary data.</text>
</comment>
<evidence type="ECO:0000256" key="7">
    <source>
        <dbReference type="SAM" id="MobiDB-lite"/>
    </source>
</evidence>
<dbReference type="Proteomes" id="UP000243975">
    <property type="component" value="Unassembled WGS sequence"/>
</dbReference>
<sequence>MKDELGISVWVVQIEGLLMEISVGNSGGSKTRSLDLKTLYKSEVSNKEKSSWLGNGEEAETKKRKNRKEVAISSFEDLTERKKIRPSINDIEIDGADSCSAQPSGVGQKINGGSGFNAIGINIGGDGHGLLIPKRPRGSVGRSKFAKNHLLKPSAASGSVEKVAKLKDELKKLMHNETSGRGEPVDSNSSAEQNVKLNGKFGIKARRKQKGVLGHKGSEKQELAAVTSSQCAKSDGGDLVKPTGSSGSKDQVAKLKYEIKEFPQNKVPGADAHLSCSSLGSEDQVDKLKYEIKEIPQSIFPGADAPLSSNSTSSDQMGKLNENSKGKLRNNVKKKGIDDLDGNQKQKEDLAVAGSSQLVMGDGNDMVVNNKDSSSKRNNSNRRKRKMLGSGGETVSKKVESSIEKKVGTCDLDPDDDLEQNAARMLSSRFDPSCTGFASRNRTSALLSPNGVSLLEKPTANVVSEGSMAVSDPASADTADRVLRPRRQQKGKGTSRKRRHFYEIHSDDMDAHWFLNRRIKIFWPLDESWYYGLVNDYDAEKNLHHIKYDDRDEEWISLENERFKLLLLPSEVPHKTSHKDAASVHTNKEGINEDKGSRAFHMNDETFMASHMESEPIISWLARSSHRVKSSPSTSLKKQKLSHFPSEPLLLSDNSIDVYNNGNMDLLERETDKPNCSASFLNISVDSRKNEESVPENTNSSEGHLPIVYVRRRYRRFSDAARVLFVNNNGCVDPSGPTASLSRVFQSSAEGSIFLPCLGPGELHWSLNSAGVLKLNTTFLESKKFKICISLWPMLTYILGVDILWLIHSVLLLQYGTMVTMWPTVVLEVLFVDNIVGLRLFIFEGCLKQAVAFVFLVMEVFCEPEKDESFGQQIPVTSIRFKLSFFQKLIKQKVFTYYSFSKVRDSNWQYLDSEFQPHCLLTKQLSLPECTYDNIKLLEAMQPSQLRYAGRTTYFEVLRKKSNCGAVLSFNTSRSSYPASGSRPSTIYSLKHGNLPPFALSFTAAPNFFLSLHLKLLLERSITSVSLQDHDSVRSLNYPRDTFHPCADDCSQGEDQFEIFSENSSKSHEEMSSLDAAGSGVVCTSSRLCKDAAVISIDGGLRKSSQLVPDAKLNVNRTSISSKDAETVPVEIGNSDKYEANVKDQAVSGAMCSSYLKGISVEVPTSDVVYRDCRKTPGAQQVSDLTWNLSDGIICSPNPTGPRSLWHRNKSGSISSSFGDPLHAWPEGRADFIGNGFGNGPKKPRTQVQYTLPSREFNFKNKGHNQIGLPYQRIRKANDKRTSDSSKGPRRNLELVACDANILINGGDKGWRECGARVFLEVADQNEWKLAVKCNGELRYSYKVHQDLQPGSTNRYTHAMMWKGGKDWALEFPDRSQWFLFKEMHEECHNRNIRAASIKNIPIPGVRLIEDSVEDQEEMPFIRSPWYFRQVRNDVEMAMDGSHVIYDMDTEDEEWISRSRASCQMQGGEDNMISHELFEKVMDMLEKVSYAQKRDQFTSGEIDELIARVSPMQVAKSIYEHWREKRLRKGMPLIRQLQLFIQSFVVNLEFHLFSKLFKNIKNPSGLSASVKKLRFCVIVWKLRSACLSVYYGMNGACISTPGKTVYNFGIGSVCKHMGTLPSAMLARDISGFARTCAEPPLWERYQQICREWDELNPKLTTGTVTGSLEKASAGDKPPMFAFCLKPRGLELLNKGSKHRPHKKISLSGHSHAFLGDHDSHHSSGRRVNAYALGDESPDVSPLLTKMYSPRDPGHLSLDAADASAEWNHQLRIQRHNSKSIRAVVSPKMAVSSSTLRKATAGNGKRNNGKRLSNAFADWHNQPSRQLLLGGSDLDEFRLRDASSAAKHARNMAKLKRERAQKLMLSADLAIHKAVSALMTAEAIKACTEAASLGRSVKSTSLPPSPS</sequence>
<keyword evidence="10" id="KW-1185">Reference proteome</keyword>
<dbReference type="GO" id="GO:0035267">
    <property type="term" value="C:NuA4 histone acetyltransferase complex"/>
    <property type="evidence" value="ECO:0007669"/>
    <property type="project" value="InterPro"/>
</dbReference>
<organism evidence="9 10">
    <name type="scientific">Cynara cardunculus var. scolymus</name>
    <name type="common">Globe artichoke</name>
    <name type="synonym">Cynara scolymus</name>
    <dbReference type="NCBI Taxonomy" id="59895"/>
    <lineage>
        <taxon>Eukaryota</taxon>
        <taxon>Viridiplantae</taxon>
        <taxon>Streptophyta</taxon>
        <taxon>Embryophyta</taxon>
        <taxon>Tracheophyta</taxon>
        <taxon>Spermatophyta</taxon>
        <taxon>Magnoliopsida</taxon>
        <taxon>eudicotyledons</taxon>
        <taxon>Gunneridae</taxon>
        <taxon>Pentapetalae</taxon>
        <taxon>asterids</taxon>
        <taxon>campanulids</taxon>
        <taxon>Asterales</taxon>
        <taxon>Asteraceae</taxon>
        <taxon>Carduoideae</taxon>
        <taxon>Cardueae</taxon>
        <taxon>Carduinae</taxon>
        <taxon>Cynara</taxon>
    </lineage>
</organism>
<dbReference type="Pfam" id="PF10513">
    <property type="entry name" value="EPL1"/>
    <property type="match status" value="1"/>
</dbReference>
<dbReference type="SMART" id="SM00333">
    <property type="entry name" value="TUDOR"/>
    <property type="match status" value="1"/>
</dbReference>
<reference evidence="9 10" key="1">
    <citation type="journal article" date="2016" name="Sci. Rep.">
        <title>The genome sequence of the outbreeding globe artichoke constructed de novo incorporating a phase-aware low-pass sequencing strategy of F1 progeny.</title>
        <authorList>
            <person name="Scaglione D."/>
            <person name="Reyes-Chin-Wo S."/>
            <person name="Acquadro A."/>
            <person name="Froenicke L."/>
            <person name="Portis E."/>
            <person name="Beitel C."/>
            <person name="Tirone M."/>
            <person name="Mauro R."/>
            <person name="Lo Monaco A."/>
            <person name="Mauromicale G."/>
            <person name="Faccioli P."/>
            <person name="Cattivelli L."/>
            <person name="Rieseberg L."/>
            <person name="Michelmore R."/>
            <person name="Lanteri S."/>
        </authorList>
    </citation>
    <scope>NUCLEOTIDE SEQUENCE [LARGE SCALE GENOMIC DNA]</scope>
    <source>
        <strain evidence="9">2C</strain>
    </source>
</reference>
<feature type="region of interest" description="Disordered" evidence="7">
    <location>
        <begin position="1791"/>
        <end position="1810"/>
    </location>
</feature>
<dbReference type="Gene3D" id="2.30.30.140">
    <property type="match status" value="1"/>
</dbReference>
<dbReference type="EMBL" id="LEKV01005647">
    <property type="protein sequence ID" value="KVH87991.1"/>
    <property type="molecule type" value="Genomic_DNA"/>
</dbReference>
<proteinExistence type="inferred from homology"/>
<protein>
    <recommendedName>
        <fullName evidence="6">Enhancer of polycomb-like protein</fullName>
    </recommendedName>
</protein>
<comment type="similarity">
    <text evidence="2 6">Belongs to the enhancer of polycomb family.</text>
</comment>
<evidence type="ECO:0000256" key="6">
    <source>
        <dbReference type="RuleBase" id="RU361124"/>
    </source>
</evidence>
<dbReference type="InterPro" id="IPR024943">
    <property type="entry name" value="Enhancer_polycomb"/>
</dbReference>